<accession>A0A2G2V4Q1</accession>
<evidence type="ECO:0000256" key="1">
    <source>
        <dbReference type="SAM" id="MobiDB-lite"/>
    </source>
</evidence>
<organism evidence="2 3">
    <name type="scientific">Capsicum baccatum</name>
    <name type="common">Peruvian pepper</name>
    <dbReference type="NCBI Taxonomy" id="33114"/>
    <lineage>
        <taxon>Eukaryota</taxon>
        <taxon>Viridiplantae</taxon>
        <taxon>Streptophyta</taxon>
        <taxon>Embryophyta</taxon>
        <taxon>Tracheophyta</taxon>
        <taxon>Spermatophyta</taxon>
        <taxon>Magnoliopsida</taxon>
        <taxon>eudicotyledons</taxon>
        <taxon>Gunneridae</taxon>
        <taxon>Pentapetalae</taxon>
        <taxon>asterids</taxon>
        <taxon>lamiids</taxon>
        <taxon>Solanales</taxon>
        <taxon>Solanaceae</taxon>
        <taxon>Solanoideae</taxon>
        <taxon>Capsiceae</taxon>
        <taxon>Capsicum</taxon>
    </lineage>
</organism>
<dbReference type="STRING" id="33114.A0A2G2V4Q1"/>
<reference evidence="2 3" key="1">
    <citation type="journal article" date="2017" name="Genome Biol.">
        <title>New reference genome sequences of hot pepper reveal the massive evolution of plant disease-resistance genes by retroduplication.</title>
        <authorList>
            <person name="Kim S."/>
            <person name="Park J."/>
            <person name="Yeom S.I."/>
            <person name="Kim Y.M."/>
            <person name="Seo E."/>
            <person name="Kim K.T."/>
            <person name="Kim M.S."/>
            <person name="Lee J.M."/>
            <person name="Cheong K."/>
            <person name="Shin H.S."/>
            <person name="Kim S.B."/>
            <person name="Han K."/>
            <person name="Lee J."/>
            <person name="Park M."/>
            <person name="Lee H.A."/>
            <person name="Lee H.Y."/>
            <person name="Lee Y."/>
            <person name="Oh S."/>
            <person name="Lee J.H."/>
            <person name="Choi E."/>
            <person name="Choi E."/>
            <person name="Lee S.E."/>
            <person name="Jeon J."/>
            <person name="Kim H."/>
            <person name="Choi G."/>
            <person name="Song H."/>
            <person name="Lee J."/>
            <person name="Lee S.C."/>
            <person name="Kwon J.K."/>
            <person name="Lee H.Y."/>
            <person name="Koo N."/>
            <person name="Hong Y."/>
            <person name="Kim R.W."/>
            <person name="Kang W.H."/>
            <person name="Huh J.H."/>
            <person name="Kang B.C."/>
            <person name="Yang T.J."/>
            <person name="Lee Y.H."/>
            <person name="Bennetzen J.L."/>
            <person name="Choi D."/>
        </authorList>
    </citation>
    <scope>NUCLEOTIDE SEQUENCE [LARGE SCALE GENOMIC DNA]</scope>
    <source>
        <strain evidence="3">cv. PBC81</strain>
    </source>
</reference>
<evidence type="ECO:0000313" key="3">
    <source>
        <dbReference type="Proteomes" id="UP000224567"/>
    </source>
</evidence>
<reference evidence="3" key="2">
    <citation type="journal article" date="2017" name="J. Anim. Genet.">
        <title>Multiple reference genome sequences of hot pepper reveal the massive evolution of plant disease resistance genes by retroduplication.</title>
        <authorList>
            <person name="Kim S."/>
            <person name="Park J."/>
            <person name="Yeom S.-I."/>
            <person name="Kim Y.-M."/>
            <person name="Seo E."/>
            <person name="Kim K.-T."/>
            <person name="Kim M.-S."/>
            <person name="Lee J.M."/>
            <person name="Cheong K."/>
            <person name="Shin H.-S."/>
            <person name="Kim S.-B."/>
            <person name="Han K."/>
            <person name="Lee J."/>
            <person name="Park M."/>
            <person name="Lee H.-A."/>
            <person name="Lee H.-Y."/>
            <person name="Lee Y."/>
            <person name="Oh S."/>
            <person name="Lee J.H."/>
            <person name="Choi E."/>
            <person name="Choi E."/>
            <person name="Lee S.E."/>
            <person name="Jeon J."/>
            <person name="Kim H."/>
            <person name="Choi G."/>
            <person name="Song H."/>
            <person name="Lee J."/>
            <person name="Lee S.-C."/>
            <person name="Kwon J.-K."/>
            <person name="Lee H.-Y."/>
            <person name="Koo N."/>
            <person name="Hong Y."/>
            <person name="Kim R.W."/>
            <person name="Kang W.-H."/>
            <person name="Huh J.H."/>
            <person name="Kang B.-C."/>
            <person name="Yang T.-J."/>
            <person name="Lee Y.-H."/>
            <person name="Bennetzen J.L."/>
            <person name="Choi D."/>
        </authorList>
    </citation>
    <scope>NUCLEOTIDE SEQUENCE [LARGE SCALE GENOMIC DNA]</scope>
    <source>
        <strain evidence="3">cv. PBC81</strain>
    </source>
</reference>
<protein>
    <submittedName>
        <fullName evidence="2">Uncharacterized protein</fullName>
    </submittedName>
</protein>
<sequence length="67" mass="7599">MMKIMVVHIRSWERNDLVRTSITLSDGKATFYSANSEEHNQNSEKVMEPKETVPVDVLPPVTKTPKG</sequence>
<keyword evidence="3" id="KW-1185">Reference proteome</keyword>
<gene>
    <name evidence="2" type="ORF">CQW23_32433</name>
</gene>
<dbReference type="Proteomes" id="UP000224567">
    <property type="component" value="Unassembled WGS sequence"/>
</dbReference>
<dbReference type="OrthoDB" id="1306434at2759"/>
<comment type="caution">
    <text evidence="2">The sequence shown here is derived from an EMBL/GenBank/DDBJ whole genome shotgun (WGS) entry which is preliminary data.</text>
</comment>
<proteinExistence type="predicted"/>
<evidence type="ECO:0000313" key="2">
    <source>
        <dbReference type="EMBL" id="PHT27966.1"/>
    </source>
</evidence>
<dbReference type="EMBL" id="MLFT02000283">
    <property type="protein sequence ID" value="PHT27966.1"/>
    <property type="molecule type" value="Genomic_DNA"/>
</dbReference>
<dbReference type="AlphaFoldDB" id="A0A2G2V4Q1"/>
<feature type="region of interest" description="Disordered" evidence="1">
    <location>
        <begin position="35"/>
        <end position="67"/>
    </location>
</feature>
<feature type="compositionally biased region" description="Basic and acidic residues" evidence="1">
    <location>
        <begin position="36"/>
        <end position="53"/>
    </location>
</feature>
<name>A0A2G2V4Q1_CAPBA</name>